<dbReference type="Proteomes" id="UP001164746">
    <property type="component" value="Chromosome 8"/>
</dbReference>
<keyword evidence="6" id="KW-0732">Signal</keyword>
<proteinExistence type="inferred from homology"/>
<name>A0ABY7ESA5_MYAAR</name>
<evidence type="ECO:0000256" key="3">
    <source>
        <dbReference type="ARBA" id="ARBA00022723"/>
    </source>
</evidence>
<feature type="chain" id="PRO_5047351752" evidence="6">
    <location>
        <begin position="22"/>
        <end position="398"/>
    </location>
</feature>
<dbReference type="PANTHER" id="PTHR10543:SF24">
    <property type="entry name" value="CAROTENOID ISOMEROOXYGENASE"/>
    <property type="match status" value="1"/>
</dbReference>
<organism evidence="7 8">
    <name type="scientific">Mya arenaria</name>
    <name type="common">Soft-shell clam</name>
    <dbReference type="NCBI Taxonomy" id="6604"/>
    <lineage>
        <taxon>Eukaryota</taxon>
        <taxon>Metazoa</taxon>
        <taxon>Spiralia</taxon>
        <taxon>Lophotrochozoa</taxon>
        <taxon>Mollusca</taxon>
        <taxon>Bivalvia</taxon>
        <taxon>Autobranchia</taxon>
        <taxon>Heteroconchia</taxon>
        <taxon>Euheterodonta</taxon>
        <taxon>Imparidentia</taxon>
        <taxon>Neoheterodontei</taxon>
        <taxon>Myida</taxon>
        <taxon>Myoidea</taxon>
        <taxon>Myidae</taxon>
        <taxon>Mya</taxon>
    </lineage>
</organism>
<keyword evidence="4" id="KW-0560">Oxidoreductase</keyword>
<keyword evidence="5" id="KW-0408">Iron</keyword>
<feature type="signal peptide" evidence="6">
    <location>
        <begin position="1"/>
        <end position="21"/>
    </location>
</feature>
<accession>A0ABY7ESA5</accession>
<evidence type="ECO:0000256" key="2">
    <source>
        <dbReference type="ARBA" id="ARBA00006787"/>
    </source>
</evidence>
<reference evidence="7" key="1">
    <citation type="submission" date="2022-11" db="EMBL/GenBank/DDBJ databases">
        <title>Centuries of genome instability and evolution in soft-shell clam transmissible cancer (bioRxiv).</title>
        <authorList>
            <person name="Hart S.F.M."/>
            <person name="Yonemitsu M.A."/>
            <person name="Giersch R.M."/>
            <person name="Beal B.F."/>
            <person name="Arriagada G."/>
            <person name="Davis B.W."/>
            <person name="Ostrander E.A."/>
            <person name="Goff S.P."/>
            <person name="Metzger M.J."/>
        </authorList>
    </citation>
    <scope>NUCLEOTIDE SEQUENCE</scope>
    <source>
        <strain evidence="7">MELC-2E11</strain>
        <tissue evidence="7">Siphon/mantle</tissue>
    </source>
</reference>
<sequence length="398" mass="44854">MIKMSSHTIGILSVFAVCACAYTPEELGQFLRVGLSNIQRETIDGPTTIEGTVPTWLEGNFVRHACGSFGHTESRDKNLPNYIGHLFDCMEIGQKFRIQNGTVTFTNKWYDTVVNDIYNYYHRDMNLSSVFLVSTYSKTNPGQVDAWRANFSSTSKVPEVPHVSWWQVGNQAIAMSETPIGVVVDPNSLQQHGNAQYTDQNMGFPDTPAHGFTNNPAHEHTEPDGTLWSTVISTTWLGPTKLNLKRVVYKVGADRYRHVVGQYDYGTADLTLCHGRSRYPDPALRPGYLHSFCMTENYIILPEAAYMFDPCAYTHYDGHVPFFPQAFSFEPRAFSRLLVMRRSDGTFVGEAHLQPFFVTHQLGSYEVNGEARLDMLMYDDASVYDKITYVDALLGPTS</sequence>
<evidence type="ECO:0000256" key="5">
    <source>
        <dbReference type="ARBA" id="ARBA00023004"/>
    </source>
</evidence>
<dbReference type="PROSITE" id="PS51257">
    <property type="entry name" value="PROKAR_LIPOPROTEIN"/>
    <property type="match status" value="1"/>
</dbReference>
<dbReference type="Pfam" id="PF03055">
    <property type="entry name" value="RPE65"/>
    <property type="match status" value="1"/>
</dbReference>
<keyword evidence="3" id="KW-0479">Metal-binding</keyword>
<protein>
    <submittedName>
        <fullName evidence="7">NINAB-like protein</fullName>
    </submittedName>
</protein>
<dbReference type="PANTHER" id="PTHR10543">
    <property type="entry name" value="BETA-CAROTENE DIOXYGENASE"/>
    <property type="match status" value="1"/>
</dbReference>
<evidence type="ECO:0000256" key="4">
    <source>
        <dbReference type="ARBA" id="ARBA00023002"/>
    </source>
</evidence>
<gene>
    <name evidence="7" type="ORF">MAR_025866</name>
</gene>
<evidence type="ECO:0000256" key="6">
    <source>
        <dbReference type="SAM" id="SignalP"/>
    </source>
</evidence>
<evidence type="ECO:0000313" key="7">
    <source>
        <dbReference type="EMBL" id="WAR11686.1"/>
    </source>
</evidence>
<comment type="similarity">
    <text evidence="2">Belongs to the carotenoid oxygenase family.</text>
</comment>
<keyword evidence="8" id="KW-1185">Reference proteome</keyword>
<evidence type="ECO:0000313" key="8">
    <source>
        <dbReference type="Proteomes" id="UP001164746"/>
    </source>
</evidence>
<comment type="cofactor">
    <cofactor evidence="1">
        <name>Fe(2+)</name>
        <dbReference type="ChEBI" id="CHEBI:29033"/>
    </cofactor>
</comment>
<dbReference type="InterPro" id="IPR004294">
    <property type="entry name" value="Carotenoid_Oase"/>
</dbReference>
<evidence type="ECO:0000256" key="1">
    <source>
        <dbReference type="ARBA" id="ARBA00001954"/>
    </source>
</evidence>
<dbReference type="EMBL" id="CP111019">
    <property type="protein sequence ID" value="WAR11686.1"/>
    <property type="molecule type" value="Genomic_DNA"/>
</dbReference>